<keyword evidence="2" id="KW-1185">Reference proteome</keyword>
<gene>
    <name evidence="1" type="ORF">NBZ79_15495</name>
</gene>
<dbReference type="RefSeq" id="WP_251933451.1">
    <property type="nucleotide sequence ID" value="NZ_CP098747.1"/>
</dbReference>
<reference evidence="1" key="1">
    <citation type="submission" date="2022-06" db="EMBL/GenBank/DDBJ databases">
        <title>Sneathiella actinostolidae sp. nov., isolated from a sea anemonein the Western Pacific Ocean.</title>
        <authorList>
            <person name="Wei M.J."/>
        </authorList>
    </citation>
    <scope>NUCLEOTIDE SEQUENCE</scope>
    <source>
        <strain evidence="1">PHK-P5</strain>
    </source>
</reference>
<proteinExistence type="predicted"/>
<dbReference type="Proteomes" id="UP001056291">
    <property type="component" value="Chromosome"/>
</dbReference>
<evidence type="ECO:0000313" key="1">
    <source>
        <dbReference type="EMBL" id="USG60570.1"/>
    </source>
</evidence>
<evidence type="ECO:0000313" key="2">
    <source>
        <dbReference type="Proteomes" id="UP001056291"/>
    </source>
</evidence>
<protein>
    <submittedName>
        <fullName evidence="1">Uncharacterized protein</fullName>
    </submittedName>
</protein>
<accession>A0ABY4W0B5</accession>
<dbReference type="EMBL" id="CP098747">
    <property type="protein sequence ID" value="USG60570.1"/>
    <property type="molecule type" value="Genomic_DNA"/>
</dbReference>
<name>A0ABY4W0B5_9PROT</name>
<sequence length="88" mass="10594">MTWILADNFRMSLLPFHPTCRIFAAFSDSIQYLRIFAYDITLKDWFVMRDTISEFAYLIELKIQIPTIISKGHILFDIWKSRVKMRFP</sequence>
<organism evidence="1 2">
    <name type="scientific">Sneathiella marina</name>
    <dbReference type="NCBI Taxonomy" id="2950108"/>
    <lineage>
        <taxon>Bacteria</taxon>
        <taxon>Pseudomonadati</taxon>
        <taxon>Pseudomonadota</taxon>
        <taxon>Alphaproteobacteria</taxon>
        <taxon>Sneathiellales</taxon>
        <taxon>Sneathiellaceae</taxon>
        <taxon>Sneathiella</taxon>
    </lineage>
</organism>